<dbReference type="EMBL" id="MU004499">
    <property type="protein sequence ID" value="KAF2649273.1"/>
    <property type="molecule type" value="Genomic_DNA"/>
</dbReference>
<evidence type="ECO:0000259" key="7">
    <source>
        <dbReference type="Pfam" id="PF22893"/>
    </source>
</evidence>
<name>A0A6A6SRT9_9PLEO</name>
<sequence length="1333" mass="151662">MATRAPGSDAAPPSPLGPEAGSSRGIMTESQPSRTEQQSYPIIFIGHKGKRFVFPFESCKTYEAFKSLLEQIYARSSEDVRNKIREEKYDLLTSNYEVILPSVWESVVRNHLMLQENHGSNSYTINISFWPTTPLEAHSSALEPDATQEICTSQDRKNVDPFEEVAEEVAPPRPVIEDEVRPSRSRSRSPLRRVRMQSRSRSRSIPRVRSRSRSRASEFVRRRNGSHSSAGSYYLNESDDDSETAISDEDAESVPPPHTLPPPRTVNRPQDRDGNRLSYLVDTKWPELHHGPIQDFDESGETEKSKVYREMKSESPLRILKALQVSSENRMSIQIHTLSSPENPLLASSVGVRWYHLSSNEHLDFAQFKAACLGVHGLTSRTKRLITKTLEKVEKEKLHAFLDGMFIEPGTVLRGDEISQKDPESVIFSCVPFLEAQAPVKLSSGKVDRYHPPRSLMQSYYPYEPVRERDMEQAFKKFKTGASNRIIHVPSIWVLNIDRYAVVTCGYHSLTSDFVKSITVVPEDSKMLNPTSPASTANGKVTTGSNFPNIRLTDWEGRVLLYTLDECRTYFEIEQRLRELRYFARGPSPDKLELVWDSIEGLKTVTPLNWLRITKRRADLIFIDLCILDNEKKDKLAVEEPVVGNDVDATRMSVPPFFQWVHAEKENEKPESSTSPTAAQQYGFIPPETKHAMHCLEVVEKAMLSAVVPDYEAETIVDRSFTSVAYYQSLPEETLGHVRDVFVNLLQSTANRGSGMPDRNMHQIIVDEQCTKLCGNAAILVDIVHETLKLFVSDVDKSTMLRKLWGALSRVAQTVNQAQIRSCIPDPEEFTNKQWTSPLTGNRRWFVRNPRASVQNGKFTKLPEDETLKESLKSCRDCRQNHAYSAPAEALEHLRNHLQDASHNRTFDGTGRPPVVQEPNLQDWIRNDAQLLVEETNAGFLVILTQAIDDSGQLFIETQELAEGVKNPEGKISDLYTFPHELLKTIRKLITYYLVVERSIYYTEEAFQSKAPIKKRTELPYDKTGIGVMRRFYENTRTSLLVARKDLCNMARSKDMHDIGKRLSLSPEYICSWFIVSRKLLVKPIDNSMTVGDLYREYLSTLQFQVNHRPGKRLLRSINLLQEELAALEQVNSWQANFVQNYLTILDDSTYQVDKVYRRALFPYERVLLSSCLDTLNDAREDFGEMILRCGPLSESTKQSAEINEEDHGKAILVFTVVTIIFLPLSFVTSYLGMNTSDIRDMDQKQSLFWEIALPLTALTMGSILFIAYNGDELRERVSSVYRRLAGKQDTSAKARGISVAQRKRASKLPSDSSSTVDYRSLADEAEYAPPRP</sequence>
<dbReference type="GO" id="GO:0050897">
    <property type="term" value="F:cobalt ion binding"/>
    <property type="evidence" value="ECO:0007669"/>
    <property type="project" value="TreeGrafter"/>
</dbReference>
<evidence type="ECO:0000256" key="6">
    <source>
        <dbReference type="SAM" id="Phobius"/>
    </source>
</evidence>
<keyword evidence="9" id="KW-1185">Reference proteome</keyword>
<evidence type="ECO:0000256" key="3">
    <source>
        <dbReference type="ARBA" id="ARBA00022989"/>
    </source>
</evidence>
<keyword evidence="2 6" id="KW-0812">Transmembrane</keyword>
<feature type="compositionally biased region" description="Polar residues" evidence="5">
    <location>
        <begin position="28"/>
        <end position="39"/>
    </location>
</feature>
<feature type="domain" description="Ubiquitin-like" evidence="7">
    <location>
        <begin position="39"/>
        <end position="110"/>
    </location>
</feature>
<dbReference type="InterPro" id="IPR002523">
    <property type="entry name" value="MgTranspt_CorA/ZnTranspt_ZntB"/>
</dbReference>
<proteinExistence type="predicted"/>
<dbReference type="GO" id="GO:0015095">
    <property type="term" value="F:magnesium ion transmembrane transporter activity"/>
    <property type="evidence" value="ECO:0007669"/>
    <property type="project" value="TreeGrafter"/>
</dbReference>
<feature type="compositionally biased region" description="Acidic residues" evidence="5">
    <location>
        <begin position="237"/>
        <end position="252"/>
    </location>
</feature>
<evidence type="ECO:0000256" key="2">
    <source>
        <dbReference type="ARBA" id="ARBA00022692"/>
    </source>
</evidence>
<dbReference type="InterPro" id="IPR054464">
    <property type="entry name" value="ULD_fung"/>
</dbReference>
<dbReference type="GO" id="GO:0015087">
    <property type="term" value="F:cobalt ion transmembrane transporter activity"/>
    <property type="evidence" value="ECO:0007669"/>
    <property type="project" value="TreeGrafter"/>
</dbReference>
<dbReference type="Pfam" id="PF01544">
    <property type="entry name" value="CorA"/>
    <property type="match status" value="1"/>
</dbReference>
<dbReference type="Pfam" id="PF22893">
    <property type="entry name" value="ULD_2"/>
    <property type="match status" value="1"/>
</dbReference>
<feature type="non-terminal residue" evidence="8">
    <location>
        <position position="1333"/>
    </location>
</feature>
<dbReference type="SUPFAM" id="SSF144083">
    <property type="entry name" value="Magnesium transport protein CorA, transmembrane region"/>
    <property type="match status" value="1"/>
</dbReference>
<comment type="subcellular location">
    <subcellularLocation>
        <location evidence="1">Cell membrane</location>
        <topology evidence="1">Multi-pass membrane protein</topology>
    </subcellularLocation>
</comment>
<dbReference type="GO" id="GO:0000287">
    <property type="term" value="F:magnesium ion binding"/>
    <property type="evidence" value="ECO:0007669"/>
    <property type="project" value="TreeGrafter"/>
</dbReference>
<dbReference type="Gene3D" id="1.20.58.340">
    <property type="entry name" value="Magnesium transport protein CorA, transmembrane region"/>
    <property type="match status" value="1"/>
</dbReference>
<accession>A0A6A6SRT9</accession>
<feature type="compositionally biased region" description="Basic residues" evidence="5">
    <location>
        <begin position="183"/>
        <end position="214"/>
    </location>
</feature>
<feature type="transmembrane region" description="Helical" evidence="6">
    <location>
        <begin position="1212"/>
        <end position="1236"/>
    </location>
</feature>
<evidence type="ECO:0000313" key="9">
    <source>
        <dbReference type="Proteomes" id="UP000799324"/>
    </source>
</evidence>
<evidence type="ECO:0000313" key="8">
    <source>
        <dbReference type="EMBL" id="KAF2649273.1"/>
    </source>
</evidence>
<dbReference type="PANTHER" id="PTHR46494">
    <property type="entry name" value="CORA FAMILY METAL ION TRANSPORTER (EUROFUNG)"/>
    <property type="match status" value="1"/>
</dbReference>
<feature type="region of interest" description="Disordered" evidence="5">
    <location>
        <begin position="1292"/>
        <end position="1333"/>
    </location>
</feature>
<feature type="region of interest" description="Disordered" evidence="5">
    <location>
        <begin position="1"/>
        <end position="39"/>
    </location>
</feature>
<dbReference type="GO" id="GO:0005886">
    <property type="term" value="C:plasma membrane"/>
    <property type="evidence" value="ECO:0007669"/>
    <property type="project" value="UniProtKB-SubCell"/>
</dbReference>
<protein>
    <recommendedName>
        <fullName evidence="7">Ubiquitin-like domain-containing protein</fullName>
    </recommendedName>
</protein>
<organism evidence="8 9">
    <name type="scientific">Lophiostoma macrostomum CBS 122681</name>
    <dbReference type="NCBI Taxonomy" id="1314788"/>
    <lineage>
        <taxon>Eukaryota</taxon>
        <taxon>Fungi</taxon>
        <taxon>Dikarya</taxon>
        <taxon>Ascomycota</taxon>
        <taxon>Pezizomycotina</taxon>
        <taxon>Dothideomycetes</taxon>
        <taxon>Pleosporomycetidae</taxon>
        <taxon>Pleosporales</taxon>
        <taxon>Lophiostomataceae</taxon>
        <taxon>Lophiostoma</taxon>
    </lineage>
</organism>
<feature type="transmembrane region" description="Helical" evidence="6">
    <location>
        <begin position="1248"/>
        <end position="1269"/>
    </location>
</feature>
<feature type="region of interest" description="Disordered" evidence="5">
    <location>
        <begin position="163"/>
        <end position="274"/>
    </location>
</feature>
<reference evidence="8" key="1">
    <citation type="journal article" date="2020" name="Stud. Mycol.">
        <title>101 Dothideomycetes genomes: a test case for predicting lifestyles and emergence of pathogens.</title>
        <authorList>
            <person name="Haridas S."/>
            <person name="Albert R."/>
            <person name="Binder M."/>
            <person name="Bloem J."/>
            <person name="Labutti K."/>
            <person name="Salamov A."/>
            <person name="Andreopoulos B."/>
            <person name="Baker S."/>
            <person name="Barry K."/>
            <person name="Bills G."/>
            <person name="Bluhm B."/>
            <person name="Cannon C."/>
            <person name="Castanera R."/>
            <person name="Culley D."/>
            <person name="Daum C."/>
            <person name="Ezra D."/>
            <person name="Gonzalez J."/>
            <person name="Henrissat B."/>
            <person name="Kuo A."/>
            <person name="Liang C."/>
            <person name="Lipzen A."/>
            <person name="Lutzoni F."/>
            <person name="Magnuson J."/>
            <person name="Mondo S."/>
            <person name="Nolan M."/>
            <person name="Ohm R."/>
            <person name="Pangilinan J."/>
            <person name="Park H.-J."/>
            <person name="Ramirez L."/>
            <person name="Alfaro M."/>
            <person name="Sun H."/>
            <person name="Tritt A."/>
            <person name="Yoshinaga Y."/>
            <person name="Zwiers L.-H."/>
            <person name="Turgeon B."/>
            <person name="Goodwin S."/>
            <person name="Spatafora J."/>
            <person name="Crous P."/>
            <person name="Grigoriev I."/>
        </authorList>
    </citation>
    <scope>NUCLEOTIDE SEQUENCE</scope>
    <source>
        <strain evidence="8">CBS 122681</strain>
    </source>
</reference>
<keyword evidence="3 6" id="KW-1133">Transmembrane helix</keyword>
<dbReference type="OrthoDB" id="5430750at2759"/>
<keyword evidence="4 6" id="KW-0472">Membrane</keyword>
<gene>
    <name evidence="8" type="ORF">K491DRAFT_735215</name>
</gene>
<evidence type="ECO:0000256" key="1">
    <source>
        <dbReference type="ARBA" id="ARBA00004651"/>
    </source>
</evidence>
<evidence type="ECO:0000256" key="5">
    <source>
        <dbReference type="SAM" id="MobiDB-lite"/>
    </source>
</evidence>
<dbReference type="InterPro" id="IPR045863">
    <property type="entry name" value="CorA_TM1_TM2"/>
</dbReference>
<dbReference type="Proteomes" id="UP000799324">
    <property type="component" value="Unassembled WGS sequence"/>
</dbReference>
<dbReference type="PANTHER" id="PTHR46494:SF1">
    <property type="entry name" value="CORA FAMILY METAL ION TRANSPORTER (EUROFUNG)"/>
    <property type="match status" value="1"/>
</dbReference>
<evidence type="ECO:0000256" key="4">
    <source>
        <dbReference type="ARBA" id="ARBA00023136"/>
    </source>
</evidence>
<feature type="compositionally biased region" description="Pro residues" evidence="5">
    <location>
        <begin position="254"/>
        <end position="264"/>
    </location>
</feature>